<dbReference type="AlphaFoldDB" id="A0A699Z8U1"/>
<dbReference type="Proteomes" id="UP000485058">
    <property type="component" value="Unassembled WGS sequence"/>
</dbReference>
<gene>
    <name evidence="1" type="ORF">HaLaN_14738</name>
</gene>
<protein>
    <submittedName>
        <fullName evidence="1">Uncharacterized protein</fullName>
    </submittedName>
</protein>
<sequence>MAICGKRSFSCCPLSHCARVRPLTAVAFGDTGDLSGVISGVISGDSLQCGVAERDKWPATDHQPCITIIAVAYDYMLYAGATSAPWPST</sequence>
<keyword evidence="2" id="KW-1185">Reference proteome</keyword>
<evidence type="ECO:0000313" key="2">
    <source>
        <dbReference type="Proteomes" id="UP000485058"/>
    </source>
</evidence>
<accession>A0A699Z8U1</accession>
<dbReference type="EMBL" id="BLLF01001235">
    <property type="protein sequence ID" value="GFH18005.1"/>
    <property type="molecule type" value="Genomic_DNA"/>
</dbReference>
<name>A0A699Z8U1_HAELA</name>
<proteinExistence type="predicted"/>
<evidence type="ECO:0000313" key="1">
    <source>
        <dbReference type="EMBL" id="GFH18005.1"/>
    </source>
</evidence>
<comment type="caution">
    <text evidence="1">The sequence shown here is derived from an EMBL/GenBank/DDBJ whole genome shotgun (WGS) entry which is preliminary data.</text>
</comment>
<organism evidence="1 2">
    <name type="scientific">Haematococcus lacustris</name>
    <name type="common">Green alga</name>
    <name type="synonym">Haematococcus pluvialis</name>
    <dbReference type="NCBI Taxonomy" id="44745"/>
    <lineage>
        <taxon>Eukaryota</taxon>
        <taxon>Viridiplantae</taxon>
        <taxon>Chlorophyta</taxon>
        <taxon>core chlorophytes</taxon>
        <taxon>Chlorophyceae</taxon>
        <taxon>CS clade</taxon>
        <taxon>Chlamydomonadales</taxon>
        <taxon>Haematococcaceae</taxon>
        <taxon>Haematococcus</taxon>
    </lineage>
</organism>
<reference evidence="1 2" key="1">
    <citation type="submission" date="2020-02" db="EMBL/GenBank/DDBJ databases">
        <title>Draft genome sequence of Haematococcus lacustris strain NIES-144.</title>
        <authorList>
            <person name="Morimoto D."/>
            <person name="Nakagawa S."/>
            <person name="Yoshida T."/>
            <person name="Sawayama S."/>
        </authorList>
    </citation>
    <scope>NUCLEOTIDE SEQUENCE [LARGE SCALE GENOMIC DNA]</scope>
    <source>
        <strain evidence="1 2">NIES-144</strain>
    </source>
</reference>